<dbReference type="RefSeq" id="XP_001269890.1">
    <property type="nucleotide sequence ID" value="XM_001269889.1"/>
</dbReference>
<dbReference type="EMBL" id="DS027059">
    <property type="protein sequence ID" value="EAW08464.1"/>
    <property type="molecule type" value="Genomic_DNA"/>
</dbReference>
<feature type="coiled-coil region" evidence="1">
    <location>
        <begin position="158"/>
        <end position="208"/>
    </location>
</feature>
<name>A1CS43_ASPCL</name>
<evidence type="ECO:0000256" key="2">
    <source>
        <dbReference type="SAM" id="MobiDB-lite"/>
    </source>
</evidence>
<feature type="coiled-coil region" evidence="1">
    <location>
        <begin position="485"/>
        <end position="533"/>
    </location>
</feature>
<dbReference type="STRING" id="344612.A1CS43"/>
<feature type="region of interest" description="Disordered" evidence="2">
    <location>
        <begin position="1"/>
        <end position="55"/>
    </location>
</feature>
<proteinExistence type="predicted"/>
<gene>
    <name evidence="3" type="ORF">ACLA_031990</name>
</gene>
<dbReference type="OrthoDB" id="3438382at2759"/>
<evidence type="ECO:0008006" key="5">
    <source>
        <dbReference type="Google" id="ProtNLM"/>
    </source>
</evidence>
<accession>A1CS43</accession>
<dbReference type="HOGENOM" id="CLU_337370_0_0_1"/>
<dbReference type="OMA" id="FFQQTWN"/>
<sequence>MDVDNPTPPTTRDPRLSRNKPALTKAALSDVGASSSPTAPRPGPKASVATPADERDLTSGDQLLRGLSELIRTAADSVIQNAEKEKLVKKKETTEGLLKKAKTTPSFPSIITFFQQARNNEDLDLAQMDDTINRNQTRYRRLESSFTSKLAQSLLHNSTTADERLGQLQDEIRELNNRVKDPMGETKIKSLEAEIRMLRDRLTLLEKTSGNHTASINSQIKQGRQTTERVDRLTSDLAQLPSESTVPPRVSSELEELKRITTALDTKLRSFEKAQQDYSNSISTISRSMDAQHKRLDASSETFQSLERRFGQTNERMASLERIRALPPPPPQAASPSALSTLDKRLVDLERKIAAFPRPDTGSFDSKVQALSEQLDQLQNLQAMKDELHFAELEELKKASVEKTEIQRLKENYTRLAEETARITQWSATATQKSNSHNTLIEKTLKTLQSLQVGLHSLETRYNHLSTEPIVQNTIAAVQELYPPAAQLNKLTEQIAALRNEAKEEIPPLKRTVEQLVQLRNSQEILIKRLQEETSQRAIEANQLRDMTGKIDSRVTAIQEQLIKGGDLPDKLQQLHANFDSLAEKYHEHFSKIQEQIQSREEATAQTKIELEEARHRLEEQVQTLSQEVDRIGHAVTGVKNTTMTAVNSIANIRSTTEQNLQTAASQQVGLKSLIDRFSHFERTMLADHQGLLAQMEALKESLTLASQRSPVPVREETVPESRLQSPKQEESLAISDTTSQVTYAEMAESNPTLALRGKKKKKRPRPSGISDDERSSTGARNDSPRIFSSPSQIMDAENAMPSESKKRSKKKKKRRLEVEEPITID</sequence>
<dbReference type="PANTHER" id="PTHR32114">
    <property type="entry name" value="ABC TRANSPORTER ABCH.3"/>
    <property type="match status" value="1"/>
</dbReference>
<evidence type="ECO:0000256" key="1">
    <source>
        <dbReference type="SAM" id="Coils"/>
    </source>
</evidence>
<feature type="compositionally biased region" description="Pro residues" evidence="2">
    <location>
        <begin position="1"/>
        <end position="11"/>
    </location>
</feature>
<feature type="compositionally biased region" description="Polar residues" evidence="2">
    <location>
        <begin position="777"/>
        <end position="793"/>
    </location>
</feature>
<feature type="compositionally biased region" description="Basic residues" evidence="2">
    <location>
        <begin position="807"/>
        <end position="816"/>
    </location>
</feature>
<keyword evidence="1" id="KW-0175">Coiled coil</keyword>
<feature type="coiled-coil region" evidence="1">
    <location>
        <begin position="601"/>
        <end position="635"/>
    </location>
</feature>
<dbReference type="Proteomes" id="UP000006701">
    <property type="component" value="Unassembled WGS sequence"/>
</dbReference>
<evidence type="ECO:0000313" key="4">
    <source>
        <dbReference type="Proteomes" id="UP000006701"/>
    </source>
</evidence>
<dbReference type="GeneID" id="4702100"/>
<feature type="compositionally biased region" description="Basic residues" evidence="2">
    <location>
        <begin position="757"/>
        <end position="766"/>
    </location>
</feature>
<dbReference type="PANTHER" id="PTHR32114:SF2">
    <property type="entry name" value="ABC TRANSPORTER ABCH.3"/>
    <property type="match status" value="1"/>
</dbReference>
<organism evidence="3 4">
    <name type="scientific">Aspergillus clavatus (strain ATCC 1007 / CBS 513.65 / DSM 816 / NCTC 3887 / NRRL 1 / QM 1276 / 107)</name>
    <dbReference type="NCBI Taxonomy" id="344612"/>
    <lineage>
        <taxon>Eukaryota</taxon>
        <taxon>Fungi</taxon>
        <taxon>Dikarya</taxon>
        <taxon>Ascomycota</taxon>
        <taxon>Pezizomycotina</taxon>
        <taxon>Eurotiomycetes</taxon>
        <taxon>Eurotiomycetidae</taxon>
        <taxon>Eurotiales</taxon>
        <taxon>Aspergillaceae</taxon>
        <taxon>Aspergillus</taxon>
        <taxon>Aspergillus subgen. Fumigati</taxon>
    </lineage>
</organism>
<dbReference type="eggNOG" id="ENOG502RAH7">
    <property type="taxonomic scope" value="Eukaryota"/>
</dbReference>
<dbReference type="KEGG" id="act:ACLA_031990"/>
<dbReference type="AlphaFoldDB" id="A1CS43"/>
<evidence type="ECO:0000313" key="3">
    <source>
        <dbReference type="EMBL" id="EAW08464.1"/>
    </source>
</evidence>
<protein>
    <recommendedName>
        <fullName evidence="5">Paramyosin</fullName>
    </recommendedName>
</protein>
<dbReference type="VEuPathDB" id="FungiDB:ACLA_031990"/>
<reference evidence="3 4" key="1">
    <citation type="journal article" date="2008" name="PLoS Genet.">
        <title>Genomic islands in the pathogenic filamentous fungus Aspergillus fumigatus.</title>
        <authorList>
            <person name="Fedorova N.D."/>
            <person name="Khaldi N."/>
            <person name="Joardar V.S."/>
            <person name="Maiti R."/>
            <person name="Amedeo P."/>
            <person name="Anderson M.J."/>
            <person name="Crabtree J."/>
            <person name="Silva J.C."/>
            <person name="Badger J.H."/>
            <person name="Albarraq A."/>
            <person name="Angiuoli S."/>
            <person name="Bussey H."/>
            <person name="Bowyer P."/>
            <person name="Cotty P.J."/>
            <person name="Dyer P.S."/>
            <person name="Egan A."/>
            <person name="Galens K."/>
            <person name="Fraser-Liggett C.M."/>
            <person name="Haas B.J."/>
            <person name="Inman J.M."/>
            <person name="Kent R."/>
            <person name="Lemieux S."/>
            <person name="Malavazi I."/>
            <person name="Orvis J."/>
            <person name="Roemer T."/>
            <person name="Ronning C.M."/>
            <person name="Sundaram J.P."/>
            <person name="Sutton G."/>
            <person name="Turner G."/>
            <person name="Venter J.C."/>
            <person name="White O.R."/>
            <person name="Whitty B.R."/>
            <person name="Youngman P."/>
            <person name="Wolfe K.H."/>
            <person name="Goldman G.H."/>
            <person name="Wortman J.R."/>
            <person name="Jiang B."/>
            <person name="Denning D.W."/>
            <person name="Nierman W.C."/>
        </authorList>
    </citation>
    <scope>NUCLEOTIDE SEQUENCE [LARGE SCALE GENOMIC DNA]</scope>
    <source>
        <strain evidence="4">ATCC 1007 / CBS 513.65 / DSM 816 / NCTC 3887 / NRRL 1</strain>
    </source>
</reference>
<feature type="region of interest" description="Disordered" evidence="2">
    <location>
        <begin position="704"/>
        <end position="826"/>
    </location>
</feature>
<keyword evidence="4" id="KW-1185">Reference proteome</keyword>